<protein>
    <recommendedName>
        <fullName evidence="3">DDE-1 domain-containing protein</fullName>
    </recommendedName>
</protein>
<accession>A0AA38IAF3</accession>
<sequence>MAGKKWFYGFMKRNPKLSLRQPQSTSIARAKSFNKQRVMEFFGILEQLVDKYKITSNTIFNVDESGYSMVQKRKLRIIPQRGKRQVGRITCGEREVLTTVVCCVNAAGLYIHMIIFKRKRCAPELGIGAPPGSICEISDTGYINSELFVVWVKHFQSIVKSSSEKPVLLLLNGHCTEAQKSCMCANPGTPISVYNVAVLIGEAYGLATTVGTAAGAFRGAGIWPINSHKYQDHDFTPSTILQSDAAENTQQSYPHRLIVWSLLSLTNSKIAPYLAYPFHQLPTLTPVHT</sequence>
<evidence type="ECO:0000313" key="2">
    <source>
        <dbReference type="Proteomes" id="UP001168821"/>
    </source>
</evidence>
<name>A0AA38IAF3_9CUCU</name>
<evidence type="ECO:0008006" key="3">
    <source>
        <dbReference type="Google" id="ProtNLM"/>
    </source>
</evidence>
<evidence type="ECO:0000313" key="1">
    <source>
        <dbReference type="EMBL" id="KAJ3652412.1"/>
    </source>
</evidence>
<reference evidence="1" key="1">
    <citation type="journal article" date="2023" name="G3 (Bethesda)">
        <title>Whole genome assemblies of Zophobas morio and Tenebrio molitor.</title>
        <authorList>
            <person name="Kaur S."/>
            <person name="Stinson S.A."/>
            <person name="diCenzo G.C."/>
        </authorList>
    </citation>
    <scope>NUCLEOTIDE SEQUENCE</scope>
    <source>
        <strain evidence="1">QUZm001</strain>
    </source>
</reference>
<dbReference type="EMBL" id="JALNTZ010000005">
    <property type="protein sequence ID" value="KAJ3652412.1"/>
    <property type="molecule type" value="Genomic_DNA"/>
</dbReference>
<dbReference type="AlphaFoldDB" id="A0AA38IAF3"/>
<proteinExistence type="predicted"/>
<gene>
    <name evidence="1" type="ORF">Zmor_018380</name>
</gene>
<comment type="caution">
    <text evidence="1">The sequence shown here is derived from an EMBL/GenBank/DDBJ whole genome shotgun (WGS) entry which is preliminary data.</text>
</comment>
<keyword evidence="2" id="KW-1185">Reference proteome</keyword>
<organism evidence="1 2">
    <name type="scientific">Zophobas morio</name>
    <dbReference type="NCBI Taxonomy" id="2755281"/>
    <lineage>
        <taxon>Eukaryota</taxon>
        <taxon>Metazoa</taxon>
        <taxon>Ecdysozoa</taxon>
        <taxon>Arthropoda</taxon>
        <taxon>Hexapoda</taxon>
        <taxon>Insecta</taxon>
        <taxon>Pterygota</taxon>
        <taxon>Neoptera</taxon>
        <taxon>Endopterygota</taxon>
        <taxon>Coleoptera</taxon>
        <taxon>Polyphaga</taxon>
        <taxon>Cucujiformia</taxon>
        <taxon>Tenebrionidae</taxon>
        <taxon>Zophobas</taxon>
    </lineage>
</organism>
<dbReference type="Proteomes" id="UP001168821">
    <property type="component" value="Unassembled WGS sequence"/>
</dbReference>